<comment type="caution">
    <text evidence="1">The sequence shown here is derived from an EMBL/GenBank/DDBJ whole genome shotgun (WGS) entry which is preliminary data.</text>
</comment>
<reference evidence="1 2" key="1">
    <citation type="submission" date="2019-03" db="EMBL/GenBank/DDBJ databases">
        <title>Genomic Encyclopedia of Type Strains, Phase III (KMG-III): the genomes of soil and plant-associated and newly described type strains.</title>
        <authorList>
            <person name="Whitman W."/>
        </authorList>
    </citation>
    <scope>NUCLEOTIDE SEQUENCE [LARGE SCALE GENOMIC DNA]</scope>
    <source>
        <strain evidence="1 2">CECT 7378</strain>
    </source>
</reference>
<keyword evidence="2" id="KW-1185">Reference proteome</keyword>
<organism evidence="1 2">
    <name type="scientific">Marinomonas balearica</name>
    <dbReference type="NCBI Taxonomy" id="491947"/>
    <lineage>
        <taxon>Bacteria</taxon>
        <taxon>Pseudomonadati</taxon>
        <taxon>Pseudomonadota</taxon>
        <taxon>Gammaproteobacteria</taxon>
        <taxon>Oceanospirillales</taxon>
        <taxon>Oceanospirillaceae</taxon>
        <taxon>Marinomonas</taxon>
    </lineage>
</organism>
<sequence>MKPEIAISHYKLGKLSSEEIVKLADSWLEQGIFTDSINFLAMETTPIMAAVGPMLEAAITELGGEIPSKVGAAKIAAKDIVKKMLSGDIDLMKGANFLYWDIHHEVTDELPDGEYLGTNLGFEHMFCWLREVWDCRDGSRILYYTDLPRDQAEQKFLMHLKEEAEKWLDNQS</sequence>
<gene>
    <name evidence="1" type="ORF">DFP79_3602</name>
</gene>
<dbReference type="AlphaFoldDB" id="A0A4R6M285"/>
<proteinExistence type="predicted"/>
<dbReference type="OrthoDB" id="798305at2"/>
<protein>
    <submittedName>
        <fullName evidence="1">Uncharacterized protein</fullName>
    </submittedName>
</protein>
<dbReference type="RefSeq" id="WP_133505275.1">
    <property type="nucleotide sequence ID" value="NZ_SNXC01000017.1"/>
</dbReference>
<evidence type="ECO:0000313" key="2">
    <source>
        <dbReference type="Proteomes" id="UP000294656"/>
    </source>
</evidence>
<accession>A0A4R6M285</accession>
<name>A0A4R6M285_9GAMM</name>
<dbReference type="Proteomes" id="UP000294656">
    <property type="component" value="Unassembled WGS sequence"/>
</dbReference>
<dbReference type="EMBL" id="SNXC01000017">
    <property type="protein sequence ID" value="TDO95361.1"/>
    <property type="molecule type" value="Genomic_DNA"/>
</dbReference>
<evidence type="ECO:0000313" key="1">
    <source>
        <dbReference type="EMBL" id="TDO95361.1"/>
    </source>
</evidence>